<dbReference type="PROSITE" id="PS51285">
    <property type="entry name" value="AGC_KINASE_CTER"/>
    <property type="match status" value="1"/>
</dbReference>
<dbReference type="PANTHER" id="PTHR24353:SF37">
    <property type="entry name" value="CAMP-DEPENDENT PROTEIN KINASE CATALYTIC SUBUNIT PRKX"/>
    <property type="match status" value="1"/>
</dbReference>
<evidence type="ECO:0000259" key="21">
    <source>
        <dbReference type="PROSITE" id="PS50011"/>
    </source>
</evidence>
<dbReference type="InterPro" id="IPR002374">
    <property type="entry name" value="cGMP_dep_kinase"/>
</dbReference>
<comment type="catalytic activity">
    <reaction evidence="17">
        <text>L-seryl-[protein] + ATP = O-phospho-L-seryl-[protein] + ADP + H(+)</text>
        <dbReference type="Rhea" id="RHEA:17989"/>
        <dbReference type="Rhea" id="RHEA-COMP:9863"/>
        <dbReference type="Rhea" id="RHEA-COMP:11604"/>
        <dbReference type="ChEBI" id="CHEBI:15378"/>
        <dbReference type="ChEBI" id="CHEBI:29999"/>
        <dbReference type="ChEBI" id="CHEBI:30616"/>
        <dbReference type="ChEBI" id="CHEBI:83421"/>
        <dbReference type="ChEBI" id="CHEBI:456216"/>
        <dbReference type="EC" id="2.7.11.12"/>
    </reaction>
</comment>
<comment type="similarity">
    <text evidence="2">Belongs to the protein kinase superfamily. AGC Ser/Thr protein kinase family. cGMP subfamily.</text>
</comment>
<dbReference type="Proteomes" id="UP001230188">
    <property type="component" value="Unassembled WGS sequence"/>
</dbReference>
<reference evidence="24" key="1">
    <citation type="submission" date="2023-01" db="EMBL/GenBank/DDBJ databases">
        <title>Metagenome sequencing of chrysophaentin producing Chrysophaeum taylorii.</title>
        <authorList>
            <person name="Davison J."/>
            <person name="Bewley C."/>
        </authorList>
    </citation>
    <scope>NUCLEOTIDE SEQUENCE</scope>
    <source>
        <strain evidence="24">NIES-1699</strain>
    </source>
</reference>
<keyword evidence="4" id="KW-0963">Cytoplasm</keyword>
<dbReference type="SUPFAM" id="SSF51206">
    <property type="entry name" value="cAMP-binding domain-like"/>
    <property type="match status" value="3"/>
</dbReference>
<organism evidence="24 25">
    <name type="scientific">Chrysophaeum taylorii</name>
    <dbReference type="NCBI Taxonomy" id="2483200"/>
    <lineage>
        <taxon>Eukaryota</taxon>
        <taxon>Sar</taxon>
        <taxon>Stramenopiles</taxon>
        <taxon>Ochrophyta</taxon>
        <taxon>Pelagophyceae</taxon>
        <taxon>Pelagomonadales</taxon>
        <taxon>Pelagomonadaceae</taxon>
        <taxon>Chrysophaeum</taxon>
    </lineage>
</organism>
<evidence type="ECO:0000256" key="2">
    <source>
        <dbReference type="ARBA" id="ARBA00006352"/>
    </source>
</evidence>
<evidence type="ECO:0000256" key="3">
    <source>
        <dbReference type="ARBA" id="ARBA00012428"/>
    </source>
</evidence>
<dbReference type="EC" id="2.7.11.12" evidence="3"/>
<evidence type="ECO:0000256" key="12">
    <source>
        <dbReference type="ARBA" id="ARBA00022840"/>
    </source>
</evidence>
<sequence length="756" mass="84039">MKFFKTKRNAIKTTVDEDFSKVVVPKSPEEEAHLRTILQENYMFEGLEASQLTKVIEVMKPIAYAEGQDVIVEGGEGKMLYVMTKGHCQAIVGGKVVAEYAGTGIFGELALIYNAPRAATVRATMLSELYSLDVNSFRHVLSEQASARENEYRECLLKVPLLKTLDAKKLTTLVKSLEKVKFLEGETIITQGAAGDAFYVIEDGEVTVTRRKDDATLEELAVLKAPDYFGEMALLDNSPRHATVVAKSPVVVCLTLSRAMFTKLLGPLKSLLQAHACFHVLRSIDLFKPLTDAECDSLVSAMETEKFKAGATIFKEGKKGTKFYVIQTGSAKIERDGQALGVLGTNDYFGEAALINHTPHVATIAAVDDVACYTLDRKKFEKLLMHTAGTAEKFEKEMKRREALMVAQTSGSGSGPPGSTDNNAPALKDLKYVRMLGQGTFGRVKLMVHHTNGDVYTLKCMSKSQIIEQQQEKNVINERDLLFECSSTFVLTLFATYQSPDELMLLMELIQGGELWTYIYEKRDLLPRTRLGGFTDDTSRFYAGCVASALQYVHNKGVAYRDLKPENLLMDAQGFIKIIDFGFAKKIPYLKKGKQMVQTFTLCGTPEYIAPEILLSKGHDKAVDCWALGCLMYELLTGATPFCYDDQQQIFRAIVQVNKTLVFPKGFPAEAETLVRGMLVANPAKRLGNMKDGLNAVVNSGFFSTFDWEQLNSRALKPPYHPPVKDSKDASNIDQMEETGEKIPKFRGNQDVFKNF</sequence>
<dbReference type="PRINTS" id="PR00103">
    <property type="entry name" value="CAMPKINASE"/>
</dbReference>
<keyword evidence="6" id="KW-0140">cGMP</keyword>
<dbReference type="SMART" id="SM00133">
    <property type="entry name" value="S_TK_X"/>
    <property type="match status" value="1"/>
</dbReference>
<evidence type="ECO:0000256" key="10">
    <source>
        <dbReference type="ARBA" id="ARBA00022741"/>
    </source>
</evidence>
<dbReference type="GO" id="GO:0004692">
    <property type="term" value="F:cGMP-dependent protein kinase activity"/>
    <property type="evidence" value="ECO:0007669"/>
    <property type="project" value="UniProtKB-EC"/>
</dbReference>
<evidence type="ECO:0000256" key="4">
    <source>
        <dbReference type="ARBA" id="ARBA00022490"/>
    </source>
</evidence>
<keyword evidence="12 19" id="KW-0067">ATP-binding</keyword>
<evidence type="ECO:0000256" key="19">
    <source>
        <dbReference type="PIRSR" id="PIRSR000559-2"/>
    </source>
</evidence>
<comment type="caution">
    <text evidence="24">The sequence shown here is derived from an EMBL/GenBank/DDBJ whole genome shotgun (WGS) entry which is preliminary data.</text>
</comment>
<evidence type="ECO:0000256" key="18">
    <source>
        <dbReference type="PIRSR" id="PIRSR000559-1"/>
    </source>
</evidence>
<dbReference type="Pfam" id="PF00069">
    <property type="entry name" value="Pkinase"/>
    <property type="match status" value="1"/>
</dbReference>
<dbReference type="PROSITE" id="PS50042">
    <property type="entry name" value="CNMP_BINDING_3"/>
    <property type="match status" value="3"/>
</dbReference>
<feature type="domain" description="Protein kinase" evidence="21">
    <location>
        <begin position="430"/>
        <end position="703"/>
    </location>
</feature>
<evidence type="ECO:0000313" key="25">
    <source>
        <dbReference type="Proteomes" id="UP001230188"/>
    </source>
</evidence>
<dbReference type="SUPFAM" id="SSF56112">
    <property type="entry name" value="Protein kinase-like (PK-like)"/>
    <property type="match status" value="1"/>
</dbReference>
<comment type="cofactor">
    <cofactor evidence="1">
        <name>Mg(2+)</name>
        <dbReference type="ChEBI" id="CHEBI:18420"/>
    </cofactor>
</comment>
<evidence type="ECO:0000256" key="1">
    <source>
        <dbReference type="ARBA" id="ARBA00001946"/>
    </source>
</evidence>
<dbReference type="PROSITE" id="PS00108">
    <property type="entry name" value="PROTEIN_KINASE_ST"/>
    <property type="match status" value="1"/>
</dbReference>
<feature type="domain" description="Cyclic nucleotide-binding" evidence="22">
    <location>
        <begin position="286"/>
        <end position="401"/>
    </location>
</feature>
<evidence type="ECO:0000256" key="16">
    <source>
        <dbReference type="ARBA" id="ARBA00047298"/>
    </source>
</evidence>
<evidence type="ECO:0000259" key="23">
    <source>
        <dbReference type="PROSITE" id="PS51285"/>
    </source>
</evidence>
<dbReference type="InterPro" id="IPR018490">
    <property type="entry name" value="cNMP-bd_dom_sf"/>
</dbReference>
<dbReference type="InterPro" id="IPR018488">
    <property type="entry name" value="cNMP-bd_CS"/>
</dbReference>
<dbReference type="GO" id="GO:0005524">
    <property type="term" value="F:ATP binding"/>
    <property type="evidence" value="ECO:0007669"/>
    <property type="project" value="UniProtKB-KW"/>
</dbReference>
<dbReference type="InterPro" id="IPR000595">
    <property type="entry name" value="cNMP-bd_dom"/>
</dbReference>
<feature type="binding site" evidence="19">
    <location>
        <position position="459"/>
    </location>
    <ligand>
        <name>ATP</name>
        <dbReference type="ChEBI" id="CHEBI:30616"/>
    </ligand>
</feature>
<feature type="domain" description="Cyclic nucleotide-binding" evidence="22">
    <location>
        <begin position="43"/>
        <end position="158"/>
    </location>
</feature>
<evidence type="ECO:0000256" key="14">
    <source>
        <dbReference type="ARBA" id="ARBA00022992"/>
    </source>
</evidence>
<dbReference type="CDD" id="cd00038">
    <property type="entry name" value="CAP_ED"/>
    <property type="match status" value="3"/>
</dbReference>
<name>A0AAD7XJK5_9STRA</name>
<feature type="binding site" evidence="19">
    <location>
        <begin position="436"/>
        <end position="444"/>
    </location>
    <ligand>
        <name>ATP</name>
        <dbReference type="ChEBI" id="CHEBI:30616"/>
    </ligand>
</feature>
<feature type="region of interest" description="Disordered" evidence="20">
    <location>
        <begin position="737"/>
        <end position="756"/>
    </location>
</feature>
<feature type="domain" description="AGC-kinase C-terminal" evidence="23">
    <location>
        <begin position="704"/>
        <end position="756"/>
    </location>
</feature>
<feature type="active site" description="Proton acceptor" evidence="18">
    <location>
        <position position="562"/>
    </location>
</feature>
<evidence type="ECO:0000256" key="15">
    <source>
        <dbReference type="ARBA" id="ARBA00024113"/>
    </source>
</evidence>
<evidence type="ECO:0000256" key="9">
    <source>
        <dbReference type="ARBA" id="ARBA00022723"/>
    </source>
</evidence>
<evidence type="ECO:0000256" key="13">
    <source>
        <dbReference type="ARBA" id="ARBA00022842"/>
    </source>
</evidence>
<dbReference type="PIRSF" id="PIRSF000559">
    <property type="entry name" value="cGMP-dep_kinase"/>
    <property type="match status" value="1"/>
</dbReference>
<proteinExistence type="inferred from homology"/>
<dbReference type="InterPro" id="IPR014710">
    <property type="entry name" value="RmlC-like_jellyroll"/>
</dbReference>
<dbReference type="FunFam" id="1.10.510.10:FF:000048">
    <property type="entry name" value="Protein kinase C"/>
    <property type="match status" value="1"/>
</dbReference>
<dbReference type="GO" id="GO:0046872">
    <property type="term" value="F:metal ion binding"/>
    <property type="evidence" value="ECO:0007669"/>
    <property type="project" value="UniProtKB-KW"/>
</dbReference>
<feature type="domain" description="Cyclic nucleotide-binding" evidence="22">
    <location>
        <begin position="161"/>
        <end position="267"/>
    </location>
</feature>
<keyword evidence="9" id="KW-0479">Metal-binding</keyword>
<dbReference type="Gene3D" id="1.10.510.10">
    <property type="entry name" value="Transferase(Phosphotransferase) domain 1"/>
    <property type="match status" value="1"/>
</dbReference>
<dbReference type="GO" id="GO:0004691">
    <property type="term" value="F:cAMP-dependent protein kinase activity"/>
    <property type="evidence" value="ECO:0007669"/>
    <property type="project" value="TreeGrafter"/>
</dbReference>
<dbReference type="SMART" id="SM00220">
    <property type="entry name" value="S_TKc"/>
    <property type="match status" value="1"/>
</dbReference>
<evidence type="ECO:0000256" key="11">
    <source>
        <dbReference type="ARBA" id="ARBA00022777"/>
    </source>
</evidence>
<evidence type="ECO:0000259" key="22">
    <source>
        <dbReference type="PROSITE" id="PS50042"/>
    </source>
</evidence>
<keyword evidence="7" id="KW-0597">Phosphoprotein</keyword>
<keyword evidence="8" id="KW-0808">Transferase</keyword>
<dbReference type="PROSITE" id="PS00889">
    <property type="entry name" value="CNMP_BINDING_2"/>
    <property type="match status" value="1"/>
</dbReference>
<dbReference type="PROSITE" id="PS50011">
    <property type="entry name" value="PROTEIN_KINASE_DOM"/>
    <property type="match status" value="1"/>
</dbReference>
<dbReference type="InterPro" id="IPR000719">
    <property type="entry name" value="Prot_kinase_dom"/>
</dbReference>
<evidence type="ECO:0000256" key="7">
    <source>
        <dbReference type="ARBA" id="ARBA00022553"/>
    </source>
</evidence>
<evidence type="ECO:0000256" key="8">
    <source>
        <dbReference type="ARBA" id="ARBA00022679"/>
    </source>
</evidence>
<keyword evidence="25" id="KW-1185">Reference proteome</keyword>
<evidence type="ECO:0000313" key="24">
    <source>
        <dbReference type="EMBL" id="KAJ8601768.1"/>
    </source>
</evidence>
<accession>A0AAD7XJK5</accession>
<keyword evidence="13" id="KW-0460">Magnesium</keyword>
<evidence type="ECO:0000256" key="20">
    <source>
        <dbReference type="SAM" id="MobiDB-lite"/>
    </source>
</evidence>
<evidence type="ECO:0000256" key="6">
    <source>
        <dbReference type="ARBA" id="ARBA00022535"/>
    </source>
</evidence>
<dbReference type="PROSITE" id="PS00888">
    <property type="entry name" value="CNMP_BINDING_1"/>
    <property type="match status" value="1"/>
</dbReference>
<dbReference type="InterPro" id="IPR011009">
    <property type="entry name" value="Kinase-like_dom_sf"/>
</dbReference>
<dbReference type="Gene3D" id="3.30.200.20">
    <property type="entry name" value="Phosphorylase Kinase, domain 1"/>
    <property type="match status" value="1"/>
</dbReference>
<keyword evidence="5" id="KW-0723">Serine/threonine-protein kinase</keyword>
<dbReference type="InterPro" id="IPR008271">
    <property type="entry name" value="Ser/Thr_kinase_AS"/>
</dbReference>
<keyword evidence="14" id="KW-0142">cGMP-binding</keyword>
<keyword evidence="11" id="KW-0418">Kinase</keyword>
<dbReference type="PANTHER" id="PTHR24353">
    <property type="entry name" value="CYCLIC NUCLEOTIDE-DEPENDENT PROTEIN KINASE"/>
    <property type="match status" value="1"/>
</dbReference>
<evidence type="ECO:0000256" key="17">
    <source>
        <dbReference type="ARBA" id="ARBA00047462"/>
    </source>
</evidence>
<protein>
    <recommendedName>
        <fullName evidence="15">cGMP-dependent protein kinase</fullName>
        <ecNumber evidence="3">2.7.11.12</ecNumber>
    </recommendedName>
</protein>
<dbReference type="AlphaFoldDB" id="A0AAD7XJK5"/>
<dbReference type="GO" id="GO:0005952">
    <property type="term" value="C:cAMP-dependent protein kinase complex"/>
    <property type="evidence" value="ECO:0007669"/>
    <property type="project" value="TreeGrafter"/>
</dbReference>
<dbReference type="GO" id="GO:0030553">
    <property type="term" value="F:cGMP binding"/>
    <property type="evidence" value="ECO:0007669"/>
    <property type="project" value="UniProtKB-KW"/>
</dbReference>
<evidence type="ECO:0000256" key="5">
    <source>
        <dbReference type="ARBA" id="ARBA00022527"/>
    </source>
</evidence>
<dbReference type="InterPro" id="IPR000961">
    <property type="entry name" value="AGC-kinase_C"/>
</dbReference>
<dbReference type="Gene3D" id="2.60.120.10">
    <property type="entry name" value="Jelly Rolls"/>
    <property type="match status" value="3"/>
</dbReference>
<dbReference type="SMART" id="SM00100">
    <property type="entry name" value="cNMP"/>
    <property type="match status" value="3"/>
</dbReference>
<comment type="catalytic activity">
    <reaction evidence="16">
        <text>L-threonyl-[protein] + ATP = O-phospho-L-threonyl-[protein] + ADP + H(+)</text>
        <dbReference type="Rhea" id="RHEA:46608"/>
        <dbReference type="Rhea" id="RHEA-COMP:11060"/>
        <dbReference type="Rhea" id="RHEA-COMP:11605"/>
        <dbReference type="ChEBI" id="CHEBI:15378"/>
        <dbReference type="ChEBI" id="CHEBI:30013"/>
        <dbReference type="ChEBI" id="CHEBI:30616"/>
        <dbReference type="ChEBI" id="CHEBI:61977"/>
        <dbReference type="ChEBI" id="CHEBI:456216"/>
        <dbReference type="EC" id="2.7.11.12"/>
    </reaction>
</comment>
<gene>
    <name evidence="24" type="ORF">CTAYLR_006818</name>
</gene>
<dbReference type="EMBL" id="JAQMWT010000404">
    <property type="protein sequence ID" value="KAJ8601768.1"/>
    <property type="molecule type" value="Genomic_DNA"/>
</dbReference>
<keyword evidence="10 19" id="KW-0547">Nucleotide-binding</keyword>
<dbReference type="Pfam" id="PF00027">
    <property type="entry name" value="cNMP_binding"/>
    <property type="match status" value="3"/>
</dbReference>